<dbReference type="EMBL" id="JAVMIP010000015">
    <property type="protein sequence ID" value="MDS3861720.1"/>
    <property type="molecule type" value="Genomic_DNA"/>
</dbReference>
<keyword evidence="1" id="KW-0805">Transcription regulation</keyword>
<evidence type="ECO:0000259" key="4">
    <source>
        <dbReference type="PROSITE" id="PS50937"/>
    </source>
</evidence>
<reference evidence="6" key="1">
    <citation type="submission" date="2023-07" db="EMBL/GenBank/DDBJ databases">
        <authorList>
            <person name="Luz R."/>
            <person name="Cordeiro R."/>
            <person name="Fonseca A."/>
            <person name="Goncalves V."/>
        </authorList>
    </citation>
    <scope>NUCLEOTIDE SEQUENCE [LARGE SCALE GENOMIC DNA]</scope>
    <source>
        <strain evidence="6">BACA0444</strain>
    </source>
</reference>
<keyword evidence="6" id="KW-1185">Reference proteome</keyword>
<dbReference type="GO" id="GO:0003677">
    <property type="term" value="F:DNA binding"/>
    <property type="evidence" value="ECO:0007669"/>
    <property type="project" value="UniProtKB-KW"/>
</dbReference>
<evidence type="ECO:0000313" key="5">
    <source>
        <dbReference type="EMBL" id="MDS3861720.1"/>
    </source>
</evidence>
<dbReference type="PANTHER" id="PTHR30204:SF94">
    <property type="entry name" value="HEAVY METAL-DEPENDENT TRANSCRIPTIONAL REGULATOR HI_0293-RELATED"/>
    <property type="match status" value="1"/>
</dbReference>
<evidence type="ECO:0000313" key="6">
    <source>
        <dbReference type="Proteomes" id="UP001268256"/>
    </source>
</evidence>
<dbReference type="PROSITE" id="PS50937">
    <property type="entry name" value="HTH_MERR_2"/>
    <property type="match status" value="1"/>
</dbReference>
<keyword evidence="3" id="KW-0804">Transcription</keyword>
<dbReference type="SMART" id="SM00422">
    <property type="entry name" value="HTH_MERR"/>
    <property type="match status" value="1"/>
</dbReference>
<organism evidence="5 6">
    <name type="scientific">Pseudocalidococcus azoricus BACA0444</name>
    <dbReference type="NCBI Taxonomy" id="2918990"/>
    <lineage>
        <taxon>Bacteria</taxon>
        <taxon>Bacillati</taxon>
        <taxon>Cyanobacteriota</taxon>
        <taxon>Cyanophyceae</taxon>
        <taxon>Acaryochloridales</taxon>
        <taxon>Thermosynechococcaceae</taxon>
        <taxon>Pseudocalidococcus</taxon>
        <taxon>Pseudocalidococcus azoricus</taxon>
    </lineage>
</organism>
<dbReference type="InterPro" id="IPR047057">
    <property type="entry name" value="MerR_fam"/>
</dbReference>
<name>A0AAE4JWS7_9CYAN</name>
<keyword evidence="2" id="KW-0238">DNA-binding</keyword>
<dbReference type="GO" id="GO:0003700">
    <property type="term" value="F:DNA-binding transcription factor activity"/>
    <property type="evidence" value="ECO:0007669"/>
    <property type="project" value="InterPro"/>
</dbReference>
<dbReference type="CDD" id="cd04770">
    <property type="entry name" value="HTH_HMRTR"/>
    <property type="match status" value="1"/>
</dbReference>
<gene>
    <name evidence="5" type="ORF">RIF25_12995</name>
</gene>
<proteinExistence type="predicted"/>
<protein>
    <submittedName>
        <fullName evidence="5">Heavy metal-responsive transcriptional regulator</fullName>
    </submittedName>
</protein>
<dbReference type="PANTHER" id="PTHR30204">
    <property type="entry name" value="REDOX-CYCLING DRUG-SENSING TRANSCRIPTIONAL ACTIVATOR SOXR"/>
    <property type="match status" value="1"/>
</dbReference>
<dbReference type="Proteomes" id="UP001268256">
    <property type="component" value="Unassembled WGS sequence"/>
</dbReference>
<evidence type="ECO:0000256" key="2">
    <source>
        <dbReference type="ARBA" id="ARBA00023125"/>
    </source>
</evidence>
<dbReference type="Pfam" id="PF09278">
    <property type="entry name" value="MerR-DNA-bind"/>
    <property type="match status" value="1"/>
</dbReference>
<dbReference type="Gene3D" id="1.10.1660.10">
    <property type="match status" value="1"/>
</dbReference>
<feature type="domain" description="HTH merR-type" evidence="4">
    <location>
        <begin position="6"/>
        <end position="75"/>
    </location>
</feature>
<evidence type="ECO:0000256" key="1">
    <source>
        <dbReference type="ARBA" id="ARBA00023015"/>
    </source>
</evidence>
<dbReference type="AlphaFoldDB" id="A0AAE4JWS7"/>
<accession>A0AAE4JWS7</accession>
<dbReference type="RefSeq" id="WP_322878955.1">
    <property type="nucleotide sequence ID" value="NZ_JAVMIP010000015.1"/>
</dbReference>
<comment type="caution">
    <text evidence="5">The sequence shown here is derived from an EMBL/GenBank/DDBJ whole genome shotgun (WGS) entry which is preliminary data.</text>
</comment>
<dbReference type="InterPro" id="IPR000551">
    <property type="entry name" value="MerR-type_HTH_dom"/>
</dbReference>
<dbReference type="InterPro" id="IPR009061">
    <property type="entry name" value="DNA-bd_dom_put_sf"/>
</dbReference>
<dbReference type="InterPro" id="IPR015358">
    <property type="entry name" value="Tscrpt_reg_MerR_DNA-bd"/>
</dbReference>
<dbReference type="SUPFAM" id="SSF46955">
    <property type="entry name" value="Putative DNA-binding domain"/>
    <property type="match status" value="1"/>
</dbReference>
<sequence>MATRSALKIGDVAKQSGVSVPTLRYYETLGLITPAERGDNGYRYYALTVISQVLFIKKAQALGLALDEIRQILDVRDRGELPCEMVQSLLAQKIQQLNTQISQMQTFKQELEAYQTQWQGITPQLSETEICPLIETVTP</sequence>
<evidence type="ECO:0000256" key="3">
    <source>
        <dbReference type="ARBA" id="ARBA00023163"/>
    </source>
</evidence>
<dbReference type="PROSITE" id="PS00552">
    <property type="entry name" value="HTH_MERR_1"/>
    <property type="match status" value="1"/>
</dbReference>
<dbReference type="PRINTS" id="PR00040">
    <property type="entry name" value="HTHMERR"/>
</dbReference>
<dbReference type="Pfam" id="PF00376">
    <property type="entry name" value="MerR"/>
    <property type="match status" value="1"/>
</dbReference>